<keyword evidence="3" id="KW-1185">Reference proteome</keyword>
<dbReference type="EMBL" id="JANVFU010000002">
    <property type="protein sequence ID" value="KAJ3749178.1"/>
    <property type="molecule type" value="Genomic_DNA"/>
</dbReference>
<feature type="region of interest" description="Disordered" evidence="1">
    <location>
        <begin position="245"/>
        <end position="264"/>
    </location>
</feature>
<protein>
    <submittedName>
        <fullName evidence="2">Uncharacterized protein</fullName>
    </submittedName>
</protein>
<gene>
    <name evidence="2" type="ORF">DFH05DRAFT_1520798</name>
</gene>
<feature type="region of interest" description="Disordered" evidence="1">
    <location>
        <begin position="128"/>
        <end position="163"/>
    </location>
</feature>
<feature type="compositionally biased region" description="Basic and acidic residues" evidence="1">
    <location>
        <begin position="249"/>
        <end position="264"/>
    </location>
</feature>
<evidence type="ECO:0000256" key="1">
    <source>
        <dbReference type="SAM" id="MobiDB-lite"/>
    </source>
</evidence>
<evidence type="ECO:0000313" key="3">
    <source>
        <dbReference type="Proteomes" id="UP001142393"/>
    </source>
</evidence>
<feature type="compositionally biased region" description="Low complexity" evidence="1">
    <location>
        <begin position="139"/>
        <end position="163"/>
    </location>
</feature>
<dbReference type="AlphaFoldDB" id="A0A9W8P8L0"/>
<reference evidence="2 3" key="1">
    <citation type="journal article" date="2023" name="Proc. Natl. Acad. Sci. U.S.A.">
        <title>A global phylogenomic analysis of the shiitake genus Lentinula.</title>
        <authorList>
            <person name="Sierra-Patev S."/>
            <person name="Min B."/>
            <person name="Naranjo-Ortiz M."/>
            <person name="Looney B."/>
            <person name="Konkel Z."/>
            <person name="Slot J.C."/>
            <person name="Sakamoto Y."/>
            <person name="Steenwyk J.L."/>
            <person name="Rokas A."/>
            <person name="Carro J."/>
            <person name="Camarero S."/>
            <person name="Ferreira P."/>
            <person name="Molpeceres G."/>
            <person name="Ruiz-Duenas F.J."/>
            <person name="Serrano A."/>
            <person name="Henrissat B."/>
            <person name="Drula E."/>
            <person name="Hughes K.W."/>
            <person name="Mata J.L."/>
            <person name="Ishikawa N.K."/>
            <person name="Vargas-Isla R."/>
            <person name="Ushijima S."/>
            <person name="Smith C.A."/>
            <person name="Donoghue J."/>
            <person name="Ahrendt S."/>
            <person name="Andreopoulos W."/>
            <person name="He G."/>
            <person name="LaButti K."/>
            <person name="Lipzen A."/>
            <person name="Ng V."/>
            <person name="Riley R."/>
            <person name="Sandor L."/>
            <person name="Barry K."/>
            <person name="Martinez A.T."/>
            <person name="Xiao Y."/>
            <person name="Gibbons J.G."/>
            <person name="Terashima K."/>
            <person name="Grigoriev I.V."/>
            <person name="Hibbett D."/>
        </authorList>
    </citation>
    <scope>NUCLEOTIDE SEQUENCE [LARGE SCALE GENOMIC DNA]</scope>
    <source>
        <strain evidence="2 3">TFB7810</strain>
    </source>
</reference>
<dbReference type="Proteomes" id="UP001142393">
    <property type="component" value="Unassembled WGS sequence"/>
</dbReference>
<proteinExistence type="predicted"/>
<accession>A0A9W8P8L0</accession>
<organism evidence="2 3">
    <name type="scientific">Lentinula detonsa</name>
    <dbReference type="NCBI Taxonomy" id="2804962"/>
    <lineage>
        <taxon>Eukaryota</taxon>
        <taxon>Fungi</taxon>
        <taxon>Dikarya</taxon>
        <taxon>Basidiomycota</taxon>
        <taxon>Agaricomycotina</taxon>
        <taxon>Agaricomycetes</taxon>
        <taxon>Agaricomycetidae</taxon>
        <taxon>Agaricales</taxon>
        <taxon>Marasmiineae</taxon>
        <taxon>Omphalotaceae</taxon>
        <taxon>Lentinula</taxon>
    </lineage>
</organism>
<sequence>MSSVILRGQSKPSLISHGLSIVRTLLATEQFQKAGLTTTEMYRLALKEAPPPNFEKYQVHENSDTEIRYTKSGQRKTPPPNPPHMEHPIRSMRFLKSQILPILEGLKEIRMTTGTRFHAAPEVKVNFGSAKTKTKTKAKGNGNSKPDVASSSTASPSSPTTISHTVHLWMPTQKAKVTKTIDNKPTPSNVFGTEVGRGADWDHLNRRRQRTRDEKVKHDVDIMAQVRKAEKQEKKKVLWEAFMRKKARDARAPKPVVDDRISDS</sequence>
<comment type="caution">
    <text evidence="2">The sequence shown here is derived from an EMBL/GenBank/DDBJ whole genome shotgun (WGS) entry which is preliminary data.</text>
</comment>
<name>A0A9W8P8L0_9AGAR</name>
<evidence type="ECO:0000313" key="2">
    <source>
        <dbReference type="EMBL" id="KAJ3749178.1"/>
    </source>
</evidence>